<gene>
    <name evidence="1" type="ORF">H4219_006135</name>
</gene>
<evidence type="ECO:0000313" key="1">
    <source>
        <dbReference type="EMBL" id="KAJ1910753.1"/>
    </source>
</evidence>
<reference evidence="1" key="1">
    <citation type="submission" date="2022-07" db="EMBL/GenBank/DDBJ databases">
        <title>Phylogenomic reconstructions and comparative analyses of Kickxellomycotina fungi.</title>
        <authorList>
            <person name="Reynolds N.K."/>
            <person name="Stajich J.E."/>
            <person name="Barry K."/>
            <person name="Grigoriev I.V."/>
            <person name="Crous P."/>
            <person name="Smith M.E."/>
        </authorList>
    </citation>
    <scope>NUCLEOTIDE SEQUENCE</scope>
    <source>
        <strain evidence="1">NBRC 100468</strain>
    </source>
</reference>
<comment type="caution">
    <text evidence="1">The sequence shown here is derived from an EMBL/GenBank/DDBJ whole genome shotgun (WGS) entry which is preliminary data.</text>
</comment>
<dbReference type="OrthoDB" id="2205812at2759"/>
<name>A0A9W7ZQB4_9FUNG</name>
<dbReference type="AlphaFoldDB" id="A0A9W7ZQB4"/>
<dbReference type="Proteomes" id="UP001150538">
    <property type="component" value="Unassembled WGS sequence"/>
</dbReference>
<keyword evidence="2" id="KW-1185">Reference proteome</keyword>
<proteinExistence type="predicted"/>
<accession>A0A9W7ZQB4</accession>
<protein>
    <submittedName>
        <fullName evidence="1">Uncharacterized protein</fullName>
    </submittedName>
</protein>
<organism evidence="1 2">
    <name type="scientific">Mycoemilia scoparia</name>
    <dbReference type="NCBI Taxonomy" id="417184"/>
    <lineage>
        <taxon>Eukaryota</taxon>
        <taxon>Fungi</taxon>
        <taxon>Fungi incertae sedis</taxon>
        <taxon>Zoopagomycota</taxon>
        <taxon>Kickxellomycotina</taxon>
        <taxon>Kickxellomycetes</taxon>
        <taxon>Kickxellales</taxon>
        <taxon>Kickxellaceae</taxon>
        <taxon>Mycoemilia</taxon>
    </lineage>
</organism>
<sequence length="415" mass="46220">MDDTVVTLSSPSFYPLLNTALLKYCSSTGAAFNSSKTEILTTSVVPDSDLHFLPVTPTPPGQAIRYLGGYIGKSINHTYLGQSFLDNIVDHARKVAPIASNVRDRASLLTTYSIPKITFIANFVSFSTLQIATVDKALSSILWGDRKLYLDPQIAALPSAQGGLRFLTVASIIRATRFKFLHSFQSMYLNPGQAPVLRSLWVENLLDLWQNDVQTWHGTTYAKIFTSSPISTIKHLLFDPLIQTQPHCCLGPSCLLEPMASSFKASRYAEFTDFLLSLYLQCSPLGLFKKDVPMRLELPGPNSGDIISLDFEQWTSMSIVHKFLTQPTKLPVIPKFPRNIPFLRVDMDDGKSLWSKIAKLHTIPQAKATIYCMLYGCVSFHHDNTLFCSCGEEETADHILGSCLITEPICQIFIH</sequence>
<evidence type="ECO:0000313" key="2">
    <source>
        <dbReference type="Proteomes" id="UP001150538"/>
    </source>
</evidence>
<dbReference type="EMBL" id="JANBPU010000533">
    <property type="protein sequence ID" value="KAJ1910753.1"/>
    <property type="molecule type" value="Genomic_DNA"/>
</dbReference>